<dbReference type="Proteomes" id="UP000199735">
    <property type="component" value="Unassembled WGS sequence"/>
</dbReference>
<organism evidence="5 6">
    <name type="scientific">Terribacillus saccharophilus</name>
    <dbReference type="NCBI Taxonomy" id="361277"/>
    <lineage>
        <taxon>Bacteria</taxon>
        <taxon>Bacillati</taxon>
        <taxon>Bacillota</taxon>
        <taxon>Bacilli</taxon>
        <taxon>Bacillales</taxon>
        <taxon>Bacillaceae</taxon>
        <taxon>Terribacillus</taxon>
    </lineage>
</organism>
<dbReference type="GO" id="GO:0043565">
    <property type="term" value="F:sequence-specific DNA binding"/>
    <property type="evidence" value="ECO:0007669"/>
    <property type="project" value="InterPro"/>
</dbReference>
<accession>A0AAX2E9N9</accession>
<dbReference type="Pfam" id="PF12833">
    <property type="entry name" value="HTH_18"/>
    <property type="match status" value="1"/>
</dbReference>
<dbReference type="EMBL" id="FOCD01000001">
    <property type="protein sequence ID" value="SEM49877.1"/>
    <property type="molecule type" value="Genomic_DNA"/>
</dbReference>
<dbReference type="InterPro" id="IPR009057">
    <property type="entry name" value="Homeodomain-like_sf"/>
</dbReference>
<evidence type="ECO:0000313" key="6">
    <source>
        <dbReference type="Proteomes" id="UP000199735"/>
    </source>
</evidence>
<keyword evidence="2 5" id="KW-0238">DNA-binding</keyword>
<dbReference type="Gene3D" id="1.10.10.60">
    <property type="entry name" value="Homeodomain-like"/>
    <property type="match status" value="2"/>
</dbReference>
<dbReference type="PROSITE" id="PS00041">
    <property type="entry name" value="HTH_ARAC_FAMILY_1"/>
    <property type="match status" value="1"/>
</dbReference>
<gene>
    <name evidence="5" type="ORF">SAMN04489762_0224</name>
</gene>
<name>A0AAX2E9N9_9BACI</name>
<protein>
    <submittedName>
        <fullName evidence="5">AraC-type DNA-binding protein</fullName>
    </submittedName>
</protein>
<dbReference type="RefSeq" id="WP_093879490.1">
    <property type="nucleotide sequence ID" value="NZ_FOCD01000001.1"/>
</dbReference>
<keyword evidence="3" id="KW-0804">Transcription</keyword>
<dbReference type="InterPro" id="IPR018060">
    <property type="entry name" value="HTH_AraC"/>
</dbReference>
<dbReference type="PROSITE" id="PS01124">
    <property type="entry name" value="HTH_ARAC_FAMILY_2"/>
    <property type="match status" value="1"/>
</dbReference>
<dbReference type="PANTHER" id="PTHR43436">
    <property type="entry name" value="ARAC-FAMILY TRANSCRIPTIONAL REGULATOR"/>
    <property type="match status" value="1"/>
</dbReference>
<feature type="domain" description="HTH araC/xylS-type" evidence="4">
    <location>
        <begin position="195"/>
        <end position="293"/>
    </location>
</feature>
<evidence type="ECO:0000256" key="1">
    <source>
        <dbReference type="ARBA" id="ARBA00023015"/>
    </source>
</evidence>
<dbReference type="SMART" id="SM00342">
    <property type="entry name" value="HTH_ARAC"/>
    <property type="match status" value="1"/>
</dbReference>
<evidence type="ECO:0000259" key="4">
    <source>
        <dbReference type="PROSITE" id="PS01124"/>
    </source>
</evidence>
<keyword evidence="1" id="KW-0805">Transcription regulation</keyword>
<dbReference type="InterPro" id="IPR009594">
    <property type="entry name" value="Tscrpt_reg_HTH_AraC_N"/>
</dbReference>
<dbReference type="AlphaFoldDB" id="A0AAX2E9N9"/>
<dbReference type="InterPro" id="IPR018062">
    <property type="entry name" value="HTH_AraC-typ_CS"/>
</dbReference>
<dbReference type="Pfam" id="PF06719">
    <property type="entry name" value="AraC_N"/>
    <property type="match status" value="1"/>
</dbReference>
<dbReference type="GO" id="GO:0003700">
    <property type="term" value="F:DNA-binding transcription factor activity"/>
    <property type="evidence" value="ECO:0007669"/>
    <property type="project" value="InterPro"/>
</dbReference>
<reference evidence="5 6" key="1">
    <citation type="submission" date="2016-10" db="EMBL/GenBank/DDBJ databases">
        <authorList>
            <person name="Varghese N."/>
            <person name="Submissions S."/>
        </authorList>
    </citation>
    <scope>NUCLEOTIDE SEQUENCE [LARGE SCALE GENOMIC DNA]</scope>
    <source>
        <strain evidence="5 6">DSM 21619</strain>
    </source>
</reference>
<comment type="caution">
    <text evidence="5">The sequence shown here is derived from an EMBL/GenBank/DDBJ whole genome shotgun (WGS) entry which is preliminary data.</text>
</comment>
<evidence type="ECO:0000256" key="3">
    <source>
        <dbReference type="ARBA" id="ARBA00023163"/>
    </source>
</evidence>
<proteinExistence type="predicted"/>
<evidence type="ECO:0000256" key="2">
    <source>
        <dbReference type="ARBA" id="ARBA00023125"/>
    </source>
</evidence>
<dbReference type="PANTHER" id="PTHR43436:SF1">
    <property type="entry name" value="TRANSCRIPTIONAL REGULATORY PROTEIN"/>
    <property type="match status" value="1"/>
</dbReference>
<sequence>MNINLDKQQELGKLISKYTDTDGVHPTSIESLFLIRESIISEPVARVNEISFCIIVQGEKEVLLGEERFTYGAGNFIVASVELPVTGQVIDASYDLPYLALKLEFTPTDILEVLHETGVRSGKKQDTKRALFIGESEPSLLDAVVRLASLLDKQKHIPILAPLYKKEILYCVLQSPNGDALQQMAVAGSNAMKIRDVIEYIISNFEKSFRIEDLADTANMSVSSLHRHFKEVTAMSPIQFQKQLRLQEAKRLLLSDFPDIAEVAFQVGYESQSQFTREYARMYGYSPRADMKRFKEELKSLM</sequence>
<evidence type="ECO:0000313" key="5">
    <source>
        <dbReference type="EMBL" id="SEM49877.1"/>
    </source>
</evidence>
<dbReference type="SUPFAM" id="SSF46689">
    <property type="entry name" value="Homeodomain-like"/>
    <property type="match status" value="2"/>
</dbReference>